<dbReference type="GO" id="GO:0009279">
    <property type="term" value="C:cell outer membrane"/>
    <property type="evidence" value="ECO:0007669"/>
    <property type="project" value="UniProtKB-SubCell"/>
</dbReference>
<evidence type="ECO:0000256" key="7">
    <source>
        <dbReference type="PROSITE-ProRule" id="PRU01360"/>
    </source>
</evidence>
<dbReference type="PROSITE" id="PS52016">
    <property type="entry name" value="TONB_DEPENDENT_REC_3"/>
    <property type="match status" value="1"/>
</dbReference>
<dbReference type="STRING" id="1640674.SAMN05216323_101074"/>
<keyword evidence="5 7" id="KW-0472">Membrane</keyword>
<dbReference type="Gene3D" id="2.170.130.10">
    <property type="entry name" value="TonB-dependent receptor, plug domain"/>
    <property type="match status" value="1"/>
</dbReference>
<evidence type="ECO:0000259" key="9">
    <source>
        <dbReference type="Pfam" id="PF14905"/>
    </source>
</evidence>
<dbReference type="InterPro" id="IPR012910">
    <property type="entry name" value="Plug_dom"/>
</dbReference>
<evidence type="ECO:0000256" key="6">
    <source>
        <dbReference type="ARBA" id="ARBA00023237"/>
    </source>
</evidence>
<dbReference type="Pfam" id="PF07715">
    <property type="entry name" value="Plug"/>
    <property type="match status" value="1"/>
</dbReference>
<dbReference type="PANTHER" id="PTHR40980">
    <property type="entry name" value="PLUG DOMAIN-CONTAINING PROTEIN"/>
    <property type="match status" value="1"/>
</dbReference>
<evidence type="ECO:0000256" key="1">
    <source>
        <dbReference type="ARBA" id="ARBA00004571"/>
    </source>
</evidence>
<dbReference type="SUPFAM" id="SSF56935">
    <property type="entry name" value="Porins"/>
    <property type="match status" value="1"/>
</dbReference>
<evidence type="ECO:0000313" key="10">
    <source>
        <dbReference type="EMBL" id="SDB93409.1"/>
    </source>
</evidence>
<sequence length="717" mass="80578">MITPKSPEVDLGIITLSPTSQAVEGVTITGRKEMMTHSLDKKVVNVEKDLANIGGSALDVMQNVPSVTVDFDGNVSLRGSSNVNILIDGKPSQMTSLDQLPAAMIESVEVVTNPSVKYDPDGMAGIINIVLKKQKITGTNGMVSLNAGTNNRYMGSVNLNFKKDAWNFFTNIDYRHFTMSGYSNSTSKNDFGSVAKLDQVGDFDRKMDFGGARFGVDYTFGSKNTLSFTSWFNGRIVAGDDLLKSTSYDGLNQVSNYYQQKRHSTSKDGIESDITLSYRKEFETKGRNLTVDLFVSTGDEISNSDQTKDFYNNIYTLPALEKTETLSPGLSYTLQSDYVTPIGNGGRLETGVKADIKNPTNDYSIWNYNYTTNIWDLDTQYSNDFDYKLQVYSAYASYSNTLGKLAYTTGIRVEESHSESKQKTTDQNYKKNLISYFPSLHLKYTIVENHDLSLSYSRRINRPRSRVLNPFTIKQDQENISYGNPTINPEYVNSYEIGYGFQKNKTNVTTTFFYRQTDDVIAQQVSLNNGIYETTYDNLNKSVNYGFETVASSPLFKWWRVNASYSYFHAEIDGAGVTSDAKSSNSWTTKASSSITLPFKIEFQQSFNYRSPIVTSGTGGHGFSAGGQGKMKEMWSMDMGLKKDIMKGKGSLSLRISDIFKTTTYYSTTYGTNFERSYERGRDSQMIFVGFTYKINDYRRSSKKQSDTNDNTMDDFQ</sequence>
<gene>
    <name evidence="10" type="ORF">SAMN05216323_101074</name>
</gene>
<evidence type="ECO:0000256" key="2">
    <source>
        <dbReference type="ARBA" id="ARBA00022448"/>
    </source>
</evidence>
<feature type="domain" description="TonB-dependent receptor plug" evidence="8">
    <location>
        <begin position="54"/>
        <end position="126"/>
    </location>
</feature>
<dbReference type="PANTHER" id="PTHR40980:SF4">
    <property type="entry name" value="TONB-DEPENDENT RECEPTOR-LIKE BETA-BARREL DOMAIN-CONTAINING PROTEIN"/>
    <property type="match status" value="1"/>
</dbReference>
<dbReference type="InterPro" id="IPR036942">
    <property type="entry name" value="Beta-barrel_TonB_sf"/>
</dbReference>
<protein>
    <submittedName>
        <fullName evidence="10">Outer membrane receptor proteins, mostly Fe transport</fullName>
    </submittedName>
</protein>
<dbReference type="RefSeq" id="WP_092436239.1">
    <property type="nucleotide sequence ID" value="NZ_FMYP01000010.1"/>
</dbReference>
<evidence type="ECO:0000259" key="8">
    <source>
        <dbReference type="Pfam" id="PF07715"/>
    </source>
</evidence>
<evidence type="ECO:0000256" key="3">
    <source>
        <dbReference type="ARBA" id="ARBA00022452"/>
    </source>
</evidence>
<dbReference type="InterPro" id="IPR041700">
    <property type="entry name" value="OMP_b-brl_3"/>
</dbReference>
<name>A0A1G6HGN1_9BACT</name>
<keyword evidence="4 7" id="KW-0812">Transmembrane</keyword>
<comment type="subcellular location">
    <subcellularLocation>
        <location evidence="1 7">Cell outer membrane</location>
        <topology evidence="1 7">Multi-pass membrane protein</topology>
    </subcellularLocation>
</comment>
<evidence type="ECO:0000256" key="5">
    <source>
        <dbReference type="ARBA" id="ARBA00023136"/>
    </source>
</evidence>
<keyword evidence="2 7" id="KW-0813">Transport</keyword>
<keyword evidence="6 7" id="KW-0998">Cell outer membrane</keyword>
<dbReference type="InterPro" id="IPR037066">
    <property type="entry name" value="Plug_dom_sf"/>
</dbReference>
<dbReference type="Gene3D" id="2.40.170.20">
    <property type="entry name" value="TonB-dependent receptor, beta-barrel domain"/>
    <property type="match status" value="1"/>
</dbReference>
<dbReference type="OrthoDB" id="910296at2"/>
<evidence type="ECO:0000256" key="4">
    <source>
        <dbReference type="ARBA" id="ARBA00022692"/>
    </source>
</evidence>
<feature type="domain" description="Outer membrane protein beta-barrel" evidence="9">
    <location>
        <begin position="280"/>
        <end position="693"/>
    </location>
</feature>
<organism evidence="10 11">
    <name type="scientific">Williamwhitmania taraxaci</name>
    <dbReference type="NCBI Taxonomy" id="1640674"/>
    <lineage>
        <taxon>Bacteria</taxon>
        <taxon>Pseudomonadati</taxon>
        <taxon>Bacteroidota</taxon>
        <taxon>Bacteroidia</taxon>
        <taxon>Bacteroidales</taxon>
        <taxon>Williamwhitmaniaceae</taxon>
        <taxon>Williamwhitmania</taxon>
    </lineage>
</organism>
<proteinExistence type="inferred from homology"/>
<comment type="similarity">
    <text evidence="7">Belongs to the TonB-dependent receptor family.</text>
</comment>
<keyword evidence="11" id="KW-1185">Reference proteome</keyword>
<dbReference type="InterPro" id="IPR039426">
    <property type="entry name" value="TonB-dep_rcpt-like"/>
</dbReference>
<dbReference type="Pfam" id="PF14905">
    <property type="entry name" value="OMP_b-brl_3"/>
    <property type="match status" value="1"/>
</dbReference>
<dbReference type="EMBL" id="FMYP01000010">
    <property type="protein sequence ID" value="SDB93409.1"/>
    <property type="molecule type" value="Genomic_DNA"/>
</dbReference>
<keyword evidence="10" id="KW-0675">Receptor</keyword>
<keyword evidence="3 7" id="KW-1134">Transmembrane beta strand</keyword>
<accession>A0A1G6HGN1</accession>
<dbReference type="Proteomes" id="UP000199452">
    <property type="component" value="Unassembled WGS sequence"/>
</dbReference>
<reference evidence="10 11" key="1">
    <citation type="submission" date="2016-09" db="EMBL/GenBank/DDBJ databases">
        <authorList>
            <person name="Capua I."/>
            <person name="De Benedictis P."/>
            <person name="Joannis T."/>
            <person name="Lombin L.H."/>
            <person name="Cattoli G."/>
        </authorList>
    </citation>
    <scope>NUCLEOTIDE SEQUENCE [LARGE SCALE GENOMIC DNA]</scope>
    <source>
        <strain evidence="10 11">A7P-90m</strain>
    </source>
</reference>
<evidence type="ECO:0000313" key="11">
    <source>
        <dbReference type="Proteomes" id="UP000199452"/>
    </source>
</evidence>
<dbReference type="AlphaFoldDB" id="A0A1G6HGN1"/>